<proteinExistence type="predicted"/>
<gene>
    <name evidence="1" type="ORF">EHS15_09640</name>
</gene>
<dbReference type="Proteomes" id="UP000298058">
    <property type="component" value="Unassembled WGS sequence"/>
</dbReference>
<comment type="caution">
    <text evidence="1">The sequence shown here is derived from an EMBL/GenBank/DDBJ whole genome shotgun (WGS) entry which is preliminary data.</text>
</comment>
<dbReference type="SUPFAM" id="SSF88659">
    <property type="entry name" value="Sigma3 and sigma4 domains of RNA polymerase sigma factors"/>
    <property type="match status" value="1"/>
</dbReference>
<reference evidence="1" key="1">
    <citation type="journal article" date="2019" name="PLoS Negl. Trop. Dis.">
        <title>Revisiting the worldwide diversity of Leptospira species in the environment.</title>
        <authorList>
            <person name="Vincent A.T."/>
            <person name="Schiettekatte O."/>
            <person name="Bourhy P."/>
            <person name="Veyrier F.J."/>
            <person name="Picardeau M."/>
        </authorList>
    </citation>
    <scope>NUCLEOTIDE SEQUENCE [LARGE SCALE GENOMIC DNA]</scope>
    <source>
        <strain evidence="1">201300427</strain>
    </source>
</reference>
<dbReference type="AlphaFoldDB" id="A0A4R9M076"/>
<accession>A0A4R9M076</accession>
<dbReference type="EMBL" id="RQHW01000033">
    <property type="protein sequence ID" value="TGN19175.1"/>
    <property type="molecule type" value="Genomic_DNA"/>
</dbReference>
<keyword evidence="2" id="KW-1185">Reference proteome</keyword>
<sequence>MEELRWKLPIWMVDRLRRRRKLSSDECSELRLTILETLPKIWNLSLAYQEENLLGFFVTYCFNLYRNLSRKNQETESKTNYLQLWKNDSSSHEMKLLLSEENRWEALSRLEKLPTFTCLAVCLKYDLPITGQRKKLLEWRLALFQREYSYFERLYSKKREIRMQKLNLLELRVLRYTRLLYELPNPDRRKWYLSKKEDWVQLRIRTLNRSFFSEREIALILGISRKQVRGHHMRGTQALQALFQDLLHCA</sequence>
<protein>
    <submittedName>
        <fullName evidence="1">RNA polymerase subunit sigma-70</fullName>
    </submittedName>
</protein>
<dbReference type="InterPro" id="IPR013324">
    <property type="entry name" value="RNA_pol_sigma_r3/r4-like"/>
</dbReference>
<evidence type="ECO:0000313" key="1">
    <source>
        <dbReference type="EMBL" id="TGN19175.1"/>
    </source>
</evidence>
<dbReference type="OrthoDB" id="342347at2"/>
<name>A0A4R9M076_9LEPT</name>
<organism evidence="1 2">
    <name type="scientific">Leptospira idonii</name>
    <dbReference type="NCBI Taxonomy" id="1193500"/>
    <lineage>
        <taxon>Bacteria</taxon>
        <taxon>Pseudomonadati</taxon>
        <taxon>Spirochaetota</taxon>
        <taxon>Spirochaetia</taxon>
        <taxon>Leptospirales</taxon>
        <taxon>Leptospiraceae</taxon>
        <taxon>Leptospira</taxon>
    </lineage>
</organism>
<dbReference type="RefSeq" id="WP_135760361.1">
    <property type="nucleotide sequence ID" value="NZ_RQHW01000033.1"/>
</dbReference>
<evidence type="ECO:0000313" key="2">
    <source>
        <dbReference type="Proteomes" id="UP000298058"/>
    </source>
</evidence>